<protein>
    <submittedName>
        <fullName evidence="2">Uncharacterized protein</fullName>
    </submittedName>
</protein>
<reference evidence="2 3" key="1">
    <citation type="submission" date="2023-08" db="EMBL/GenBank/DDBJ databases">
        <title>Implementing the SeqCode for naming new Mesorhizobium species isolated from Vachellia karroo root nodules.</title>
        <authorList>
            <person name="Van Lill M."/>
        </authorList>
    </citation>
    <scope>NUCLEOTIDE SEQUENCE [LARGE SCALE GENOMIC DNA]</scope>
    <source>
        <strain evidence="2 3">VK22B</strain>
    </source>
</reference>
<feature type="transmembrane region" description="Helical" evidence="1">
    <location>
        <begin position="29"/>
        <end position="49"/>
    </location>
</feature>
<sequence>MQPAGGIFVYGDPNSGGGNMKSFRTNNPVFILTAAVLTAAPFVGLAWRVHEWLGW</sequence>
<name>A0ABU4Z2D8_9HYPH</name>
<evidence type="ECO:0000313" key="2">
    <source>
        <dbReference type="EMBL" id="MDX8492234.1"/>
    </source>
</evidence>
<gene>
    <name evidence="2" type="ORF">RFN29_11640</name>
</gene>
<keyword evidence="3" id="KW-1185">Reference proteome</keyword>
<accession>A0ABU4Z2D8</accession>
<evidence type="ECO:0000256" key="1">
    <source>
        <dbReference type="SAM" id="Phobius"/>
    </source>
</evidence>
<organism evidence="2 3">
    <name type="scientific">Mesorhizobium captivum</name>
    <dbReference type="NCBI Taxonomy" id="3072319"/>
    <lineage>
        <taxon>Bacteria</taxon>
        <taxon>Pseudomonadati</taxon>
        <taxon>Pseudomonadota</taxon>
        <taxon>Alphaproteobacteria</taxon>
        <taxon>Hyphomicrobiales</taxon>
        <taxon>Phyllobacteriaceae</taxon>
        <taxon>Mesorhizobium</taxon>
    </lineage>
</organism>
<dbReference type="Proteomes" id="UP001271249">
    <property type="component" value="Unassembled WGS sequence"/>
</dbReference>
<keyword evidence="1" id="KW-1133">Transmembrane helix</keyword>
<keyword evidence="1" id="KW-0472">Membrane</keyword>
<comment type="caution">
    <text evidence="2">The sequence shown here is derived from an EMBL/GenBank/DDBJ whole genome shotgun (WGS) entry which is preliminary data.</text>
</comment>
<proteinExistence type="predicted"/>
<dbReference type="RefSeq" id="WP_320226234.1">
    <property type="nucleotide sequence ID" value="NZ_JAVIJC010000010.1"/>
</dbReference>
<evidence type="ECO:0000313" key="3">
    <source>
        <dbReference type="Proteomes" id="UP001271249"/>
    </source>
</evidence>
<dbReference type="EMBL" id="JAVIJC010000010">
    <property type="protein sequence ID" value="MDX8492234.1"/>
    <property type="molecule type" value="Genomic_DNA"/>
</dbReference>
<keyword evidence="1" id="KW-0812">Transmembrane</keyword>